<name>A0A4U0NGI0_9SPHI</name>
<feature type="domain" description="DUF6965" evidence="1">
    <location>
        <begin position="1"/>
        <end position="65"/>
    </location>
</feature>
<evidence type="ECO:0000259" key="1">
    <source>
        <dbReference type="Pfam" id="PF22292"/>
    </source>
</evidence>
<keyword evidence="3" id="KW-1185">Reference proteome</keyword>
<comment type="caution">
    <text evidence="2">The sequence shown here is derived from an EMBL/GenBank/DDBJ whole genome shotgun (WGS) entry which is preliminary data.</text>
</comment>
<gene>
    <name evidence="2" type="ORF">FAZ15_18165</name>
</gene>
<dbReference type="Proteomes" id="UP000306808">
    <property type="component" value="Unassembled WGS sequence"/>
</dbReference>
<reference evidence="2 3" key="1">
    <citation type="submission" date="2019-04" db="EMBL/GenBank/DDBJ databases">
        <title>Sphingobacterium olei sp. nov., isolated from oil-contaminated soil.</title>
        <authorList>
            <person name="Liu B."/>
        </authorList>
    </citation>
    <scope>NUCLEOTIDE SEQUENCE [LARGE SCALE GENOMIC DNA]</scope>
    <source>
        <strain evidence="2 3">HAL-9</strain>
    </source>
</reference>
<dbReference type="Pfam" id="PF22292">
    <property type="entry name" value="DUF6965"/>
    <property type="match status" value="1"/>
</dbReference>
<proteinExistence type="predicted"/>
<accession>A0A4U0NGI0</accession>
<dbReference type="AlphaFoldDB" id="A0A4U0NGI0"/>
<evidence type="ECO:0000313" key="3">
    <source>
        <dbReference type="Proteomes" id="UP000306808"/>
    </source>
</evidence>
<protein>
    <recommendedName>
        <fullName evidence="1">DUF6965 domain-containing protein</fullName>
    </recommendedName>
</protein>
<dbReference type="EMBL" id="SUME01000008">
    <property type="protein sequence ID" value="TJZ53281.1"/>
    <property type="molecule type" value="Genomic_DNA"/>
</dbReference>
<dbReference type="InterPro" id="IPR054238">
    <property type="entry name" value="DUF6965"/>
</dbReference>
<evidence type="ECO:0000313" key="2">
    <source>
        <dbReference type="EMBL" id="TJZ53281.1"/>
    </source>
</evidence>
<sequence>MNMDELKHELLGKSYPNEIQISKDQRIIDVDKFLKTQFIIVENWTRDLVKCPGYVRLLKFRKAISEETIENNNLIKQ</sequence>
<organism evidence="2 3">
    <name type="scientific">Sphingobacterium olei</name>
    <dbReference type="NCBI Taxonomy" id="2571155"/>
    <lineage>
        <taxon>Bacteria</taxon>
        <taxon>Pseudomonadati</taxon>
        <taxon>Bacteroidota</taxon>
        <taxon>Sphingobacteriia</taxon>
        <taxon>Sphingobacteriales</taxon>
        <taxon>Sphingobacteriaceae</taxon>
        <taxon>Sphingobacterium</taxon>
    </lineage>
</organism>